<proteinExistence type="predicted"/>
<feature type="domain" description="DSBA-like thioredoxin" evidence="1">
    <location>
        <begin position="9"/>
        <end position="179"/>
    </location>
</feature>
<dbReference type="AlphaFoldDB" id="A0A1I2SD50"/>
<dbReference type="SUPFAM" id="SSF52833">
    <property type="entry name" value="Thioredoxin-like"/>
    <property type="match status" value="1"/>
</dbReference>
<reference evidence="3" key="1">
    <citation type="submission" date="2016-10" db="EMBL/GenBank/DDBJ databases">
        <authorList>
            <person name="Varghese N."/>
            <person name="Submissions S."/>
        </authorList>
    </citation>
    <scope>NUCLEOTIDE SEQUENCE [LARGE SCALE GENOMIC DNA]</scope>
    <source>
        <strain evidence="3">CGMCC 1.10971</strain>
    </source>
</reference>
<dbReference type="InterPro" id="IPR036249">
    <property type="entry name" value="Thioredoxin-like_sf"/>
</dbReference>
<dbReference type="PANTHER" id="PTHR13887">
    <property type="entry name" value="GLUTATHIONE S-TRANSFERASE KAPPA"/>
    <property type="match status" value="1"/>
</dbReference>
<dbReference type="GO" id="GO:0016491">
    <property type="term" value="F:oxidoreductase activity"/>
    <property type="evidence" value="ECO:0007669"/>
    <property type="project" value="InterPro"/>
</dbReference>
<gene>
    <name evidence="2" type="ORF">SAMN05216175_107178</name>
</gene>
<keyword evidence="3" id="KW-1185">Reference proteome</keyword>
<dbReference type="Gene3D" id="1.10.472.60">
    <property type="entry name" value="putative protein disulfide isomerase domain"/>
    <property type="match status" value="1"/>
</dbReference>
<dbReference type="PANTHER" id="PTHR13887:SF54">
    <property type="entry name" value="DSBA FAMILY PROTEIN"/>
    <property type="match status" value="1"/>
</dbReference>
<dbReference type="RefSeq" id="WP_090728375.1">
    <property type="nucleotide sequence ID" value="NZ_FOOU01000007.1"/>
</dbReference>
<dbReference type="Proteomes" id="UP000198623">
    <property type="component" value="Unassembled WGS sequence"/>
</dbReference>
<evidence type="ECO:0000313" key="2">
    <source>
        <dbReference type="EMBL" id="SFG49649.1"/>
    </source>
</evidence>
<dbReference type="EMBL" id="FOOU01000007">
    <property type="protein sequence ID" value="SFG49649.1"/>
    <property type="molecule type" value="Genomic_DNA"/>
</dbReference>
<accession>A0A1I2SD50</accession>
<dbReference type="Pfam" id="PF01323">
    <property type="entry name" value="DSBA"/>
    <property type="match status" value="1"/>
</dbReference>
<dbReference type="CDD" id="cd03025">
    <property type="entry name" value="DsbA_FrnE_like"/>
    <property type="match status" value="1"/>
</dbReference>
<sequence>MKKLLYIMDPMCSWCWAFSPTAEAIKQTFPNLAVEFIMGGLAADSDSPMPKGQQQTIRSIWQHIEESTGTKFNYDFWTQCSPRRSTWRACRAVIVAEQLSPGSAAQMANAIQHAYYLNAQNPSDSETLIPLAESLGINASDFAPLIDAQSTQQTLQEHMTLARQLDVSGFPALRFLDGEKVIRLSDGYSKPDRIIKELHQLGANE</sequence>
<dbReference type="OrthoDB" id="9813770at2"/>
<protein>
    <recommendedName>
        <fullName evidence="1">DSBA-like thioredoxin domain-containing protein</fullName>
    </recommendedName>
</protein>
<dbReference type="Gene3D" id="3.40.30.10">
    <property type="entry name" value="Glutaredoxin"/>
    <property type="match status" value="1"/>
</dbReference>
<evidence type="ECO:0000313" key="3">
    <source>
        <dbReference type="Proteomes" id="UP000198623"/>
    </source>
</evidence>
<name>A0A1I2SD50_9GAMM</name>
<dbReference type="InterPro" id="IPR001853">
    <property type="entry name" value="DSBA-like_thioredoxin_dom"/>
</dbReference>
<dbReference type="STRING" id="1045558.SAMN05216175_107178"/>
<evidence type="ECO:0000259" key="1">
    <source>
        <dbReference type="Pfam" id="PF01323"/>
    </source>
</evidence>
<organism evidence="2 3">
    <name type="scientific">Neptunomonas qingdaonensis</name>
    <dbReference type="NCBI Taxonomy" id="1045558"/>
    <lineage>
        <taxon>Bacteria</taxon>
        <taxon>Pseudomonadati</taxon>
        <taxon>Pseudomonadota</taxon>
        <taxon>Gammaproteobacteria</taxon>
        <taxon>Oceanospirillales</taxon>
        <taxon>Oceanospirillaceae</taxon>
        <taxon>Neptunomonas</taxon>
    </lineage>
</organism>